<dbReference type="InterPro" id="IPR000210">
    <property type="entry name" value="BTB/POZ_dom"/>
</dbReference>
<dbReference type="InterPro" id="IPR005821">
    <property type="entry name" value="Ion_trans_dom"/>
</dbReference>
<organism evidence="15 16">
    <name type="scientific">Lingula anatina</name>
    <name type="common">Brachiopod</name>
    <name type="synonym">Lingula unguis</name>
    <dbReference type="NCBI Taxonomy" id="7574"/>
    <lineage>
        <taxon>Eukaryota</taxon>
        <taxon>Metazoa</taxon>
        <taxon>Spiralia</taxon>
        <taxon>Lophotrochozoa</taxon>
        <taxon>Brachiopoda</taxon>
        <taxon>Linguliformea</taxon>
        <taxon>Lingulata</taxon>
        <taxon>Lingulida</taxon>
        <taxon>Linguloidea</taxon>
        <taxon>Lingulidae</taxon>
        <taxon>Lingula</taxon>
    </lineage>
</organism>
<dbReference type="Gene3D" id="3.30.710.10">
    <property type="entry name" value="Potassium Channel Kv1.1, Chain A"/>
    <property type="match status" value="1"/>
</dbReference>
<dbReference type="PRINTS" id="PR01498">
    <property type="entry name" value="SHAWCHANNEL"/>
</dbReference>
<dbReference type="SUPFAM" id="SSF81324">
    <property type="entry name" value="Voltage-gated potassium channels"/>
    <property type="match status" value="1"/>
</dbReference>
<evidence type="ECO:0000256" key="10">
    <source>
        <dbReference type="ARBA" id="ARBA00023136"/>
    </source>
</evidence>
<dbReference type="Gene3D" id="1.10.287.70">
    <property type="match status" value="1"/>
</dbReference>
<evidence type="ECO:0000313" key="15">
    <source>
        <dbReference type="Proteomes" id="UP000085678"/>
    </source>
</evidence>
<proteinExistence type="predicted"/>
<evidence type="ECO:0000313" key="16">
    <source>
        <dbReference type="RefSeq" id="XP_013399495.1"/>
    </source>
</evidence>
<keyword evidence="6" id="KW-0851">Voltage-gated channel</keyword>
<dbReference type="STRING" id="7574.A0A1S3IMN1"/>
<keyword evidence="10 13" id="KW-0472">Membrane</keyword>
<dbReference type="Pfam" id="PF00520">
    <property type="entry name" value="Ion_trans"/>
    <property type="match status" value="1"/>
</dbReference>
<dbReference type="Pfam" id="PF02214">
    <property type="entry name" value="BTB_2"/>
    <property type="match status" value="1"/>
</dbReference>
<evidence type="ECO:0000256" key="11">
    <source>
        <dbReference type="ARBA" id="ARBA00023303"/>
    </source>
</evidence>
<evidence type="ECO:0000256" key="13">
    <source>
        <dbReference type="SAM" id="Phobius"/>
    </source>
</evidence>
<dbReference type="InterPro" id="IPR003968">
    <property type="entry name" value="K_chnl_volt-dep_Kv"/>
</dbReference>
<feature type="region of interest" description="Disordered" evidence="12">
    <location>
        <begin position="478"/>
        <end position="497"/>
    </location>
</feature>
<evidence type="ECO:0000256" key="4">
    <source>
        <dbReference type="ARBA" id="ARBA00022692"/>
    </source>
</evidence>
<evidence type="ECO:0000256" key="9">
    <source>
        <dbReference type="ARBA" id="ARBA00023065"/>
    </source>
</evidence>
<evidence type="ECO:0000256" key="6">
    <source>
        <dbReference type="ARBA" id="ARBA00022882"/>
    </source>
</evidence>
<evidence type="ECO:0000256" key="2">
    <source>
        <dbReference type="ARBA" id="ARBA00022448"/>
    </source>
</evidence>
<protein>
    <submittedName>
        <fullName evidence="16">Potassium voltage-gated channel subfamily B member 1-like</fullName>
    </submittedName>
</protein>
<sequence>MNIIQVSSAGAGIQITDGKMLELESFGENTARLEKQATNASLKCTQVKREEIFDEISFKKRGERVTINVSGTRYVTTWRTLAKVPNSRLGKLTVDDIDSGENDIFFERNPTLFPYILSFYSTGELSFPHNICGAAMLKELEFWQISRCALAPCCKEILLKQEAKQQENETLAKAFGLLESQENIRYQTACGRWRAKLRIFLDDPTSSKGARIWLVLYLMCTVLIFTVDAFATVKSLRIPTFNPSIFTSAANLSNKETMYLATSEHILPIALRYATYVYFTLDILLRVISAQSARHYFKSLLNIVDVVWVVVNWSLIAVSNLLGVKWFYMSASEVRVFTGLVMVVMLLRIFRIYRFGQHYIPLRVLLLTMKGSSTEVGLLFLLLCTGAMVFGPLIYVAELGNDNSFMYNILIGYWWAVVTMTTVGYGDIYPVDVPGYFVGILCVIAGLGFISLPMSVISTNFSKYREFARTFGARKRSAPFNPVKGDQMAENDEKQNI</sequence>
<dbReference type="KEGG" id="lak:106165717"/>
<dbReference type="OMA" id="SECCLAS"/>
<feature type="domain" description="BTB" evidence="14">
    <location>
        <begin position="63"/>
        <end position="160"/>
    </location>
</feature>
<dbReference type="InterPro" id="IPR003131">
    <property type="entry name" value="T1-type_BTB"/>
</dbReference>
<dbReference type="InParanoid" id="A0A1S3IMN1"/>
<dbReference type="OrthoDB" id="296522at2759"/>
<dbReference type="InterPro" id="IPR011333">
    <property type="entry name" value="SKP1/BTB/POZ_sf"/>
</dbReference>
<evidence type="ECO:0000256" key="8">
    <source>
        <dbReference type="ARBA" id="ARBA00022989"/>
    </source>
</evidence>
<feature type="transmembrane region" description="Helical" evidence="13">
    <location>
        <begin position="300"/>
        <end position="324"/>
    </location>
</feature>
<evidence type="ECO:0000256" key="5">
    <source>
        <dbReference type="ARBA" id="ARBA00022826"/>
    </source>
</evidence>
<keyword evidence="4 13" id="KW-0812">Transmembrane</keyword>
<evidence type="ECO:0000256" key="12">
    <source>
        <dbReference type="SAM" id="MobiDB-lite"/>
    </source>
</evidence>
<dbReference type="Gene3D" id="1.20.120.350">
    <property type="entry name" value="Voltage-gated potassium channels. Chain C"/>
    <property type="match status" value="1"/>
</dbReference>
<dbReference type="GO" id="GO:0005249">
    <property type="term" value="F:voltage-gated potassium channel activity"/>
    <property type="evidence" value="ECO:0007669"/>
    <property type="project" value="InterPro"/>
</dbReference>
<feature type="transmembrane region" description="Helical" evidence="13">
    <location>
        <begin position="212"/>
        <end position="231"/>
    </location>
</feature>
<reference evidence="16" key="1">
    <citation type="submission" date="2025-08" db="UniProtKB">
        <authorList>
            <consortium name="RefSeq"/>
        </authorList>
    </citation>
    <scope>IDENTIFICATION</scope>
    <source>
        <tissue evidence="16">Gonads</tissue>
    </source>
</reference>
<dbReference type="PRINTS" id="PR01491">
    <property type="entry name" value="KVCHANNEL"/>
</dbReference>
<feature type="transmembrane region" description="Helical" evidence="13">
    <location>
        <begin position="435"/>
        <end position="457"/>
    </location>
</feature>
<feature type="transmembrane region" description="Helical" evidence="13">
    <location>
        <begin position="336"/>
        <end position="356"/>
    </location>
</feature>
<keyword evidence="7" id="KW-0630">Potassium</keyword>
<dbReference type="PANTHER" id="PTHR11537:SF254">
    <property type="entry name" value="POTASSIUM VOLTAGE-GATED CHANNEL PROTEIN SHAB"/>
    <property type="match status" value="1"/>
</dbReference>
<feature type="transmembrane region" description="Helical" evidence="13">
    <location>
        <begin position="409"/>
        <end position="429"/>
    </location>
</feature>
<gene>
    <name evidence="16" type="primary">LOC106165717</name>
</gene>
<dbReference type="PANTHER" id="PTHR11537">
    <property type="entry name" value="VOLTAGE-GATED POTASSIUM CHANNEL"/>
    <property type="match status" value="1"/>
</dbReference>
<evidence type="ECO:0000256" key="7">
    <source>
        <dbReference type="ARBA" id="ARBA00022958"/>
    </source>
</evidence>
<keyword evidence="5" id="KW-0631">Potassium channel</keyword>
<dbReference type="AlphaFoldDB" id="A0A1S3IMN1"/>
<keyword evidence="8 13" id="KW-1133">Transmembrane helix</keyword>
<comment type="subcellular location">
    <subcellularLocation>
        <location evidence="1">Membrane</location>
        <topology evidence="1">Multi-pass membrane protein</topology>
    </subcellularLocation>
</comment>
<dbReference type="Proteomes" id="UP000085678">
    <property type="component" value="Unplaced"/>
</dbReference>
<dbReference type="SUPFAM" id="SSF54695">
    <property type="entry name" value="POZ domain"/>
    <property type="match status" value="1"/>
</dbReference>
<dbReference type="GO" id="GO:0008076">
    <property type="term" value="C:voltage-gated potassium channel complex"/>
    <property type="evidence" value="ECO:0007669"/>
    <property type="project" value="InterPro"/>
</dbReference>
<keyword evidence="15" id="KW-1185">Reference proteome</keyword>
<dbReference type="GO" id="GO:0051260">
    <property type="term" value="P:protein homooligomerization"/>
    <property type="evidence" value="ECO:0007669"/>
    <property type="project" value="InterPro"/>
</dbReference>
<keyword evidence="2" id="KW-0813">Transport</keyword>
<dbReference type="PRINTS" id="PR00169">
    <property type="entry name" value="KCHANNEL"/>
</dbReference>
<feature type="transmembrane region" description="Helical" evidence="13">
    <location>
        <begin position="376"/>
        <end position="397"/>
    </location>
</feature>
<name>A0A1S3IMN1_LINAN</name>
<dbReference type="InterPro" id="IPR003974">
    <property type="entry name" value="K_chnl_volt-dep_Kv3"/>
</dbReference>
<keyword evidence="9" id="KW-0406">Ion transport</keyword>
<evidence type="ECO:0000259" key="14">
    <source>
        <dbReference type="SMART" id="SM00225"/>
    </source>
</evidence>
<dbReference type="GeneID" id="106165717"/>
<evidence type="ECO:0000256" key="3">
    <source>
        <dbReference type="ARBA" id="ARBA00022538"/>
    </source>
</evidence>
<evidence type="ECO:0000256" key="1">
    <source>
        <dbReference type="ARBA" id="ARBA00004141"/>
    </source>
</evidence>
<accession>A0A1S3IMN1</accession>
<dbReference type="InterPro" id="IPR028325">
    <property type="entry name" value="VG_K_chnl"/>
</dbReference>
<dbReference type="InterPro" id="IPR027359">
    <property type="entry name" value="Volt_channel_dom_sf"/>
</dbReference>
<dbReference type="RefSeq" id="XP_013399495.1">
    <property type="nucleotide sequence ID" value="XM_013544041.1"/>
</dbReference>
<keyword evidence="3" id="KW-0633">Potassium transport</keyword>
<keyword evidence="11" id="KW-0407">Ion channel</keyword>
<dbReference type="GO" id="GO:0001508">
    <property type="term" value="P:action potential"/>
    <property type="evidence" value="ECO:0007669"/>
    <property type="project" value="TreeGrafter"/>
</dbReference>
<dbReference type="SMART" id="SM00225">
    <property type="entry name" value="BTB"/>
    <property type="match status" value="1"/>
</dbReference>
<dbReference type="CDD" id="cd18317">
    <property type="entry name" value="BTB_POZ_Kv"/>
    <property type="match status" value="1"/>
</dbReference>